<dbReference type="Pfam" id="PF00646">
    <property type="entry name" value="F-box"/>
    <property type="match status" value="1"/>
</dbReference>
<accession>A0A0K9PGI9</accession>
<dbReference type="AlphaFoldDB" id="A0A0K9PGI9"/>
<evidence type="ECO:0000313" key="2">
    <source>
        <dbReference type="EMBL" id="KMZ68076.1"/>
    </source>
</evidence>
<evidence type="ECO:0000313" key="3">
    <source>
        <dbReference type="Proteomes" id="UP000036987"/>
    </source>
</evidence>
<protein>
    <submittedName>
        <fullName evidence="2">F-box protein PP2-B3</fullName>
    </submittedName>
</protein>
<dbReference type="PANTHER" id="PTHR32278">
    <property type="entry name" value="F-BOX DOMAIN-CONTAINING PROTEIN"/>
    <property type="match status" value="1"/>
</dbReference>
<comment type="caution">
    <text evidence="2">The sequence shown here is derived from an EMBL/GenBank/DDBJ whole genome shotgun (WGS) entry which is preliminary data.</text>
</comment>
<dbReference type="InterPro" id="IPR036047">
    <property type="entry name" value="F-box-like_dom_sf"/>
</dbReference>
<evidence type="ECO:0000259" key="1">
    <source>
        <dbReference type="Pfam" id="PF00646"/>
    </source>
</evidence>
<organism evidence="2 3">
    <name type="scientific">Zostera marina</name>
    <name type="common">Eelgrass</name>
    <dbReference type="NCBI Taxonomy" id="29655"/>
    <lineage>
        <taxon>Eukaryota</taxon>
        <taxon>Viridiplantae</taxon>
        <taxon>Streptophyta</taxon>
        <taxon>Embryophyta</taxon>
        <taxon>Tracheophyta</taxon>
        <taxon>Spermatophyta</taxon>
        <taxon>Magnoliopsida</taxon>
        <taxon>Liliopsida</taxon>
        <taxon>Zosteraceae</taxon>
        <taxon>Zostera</taxon>
    </lineage>
</organism>
<gene>
    <name evidence="2" type="ORF">ZOSMA_24G00990</name>
</gene>
<proteinExistence type="predicted"/>
<dbReference type="InterPro" id="IPR025886">
    <property type="entry name" value="PP2-like"/>
</dbReference>
<dbReference type="InterPro" id="IPR001810">
    <property type="entry name" value="F-box_dom"/>
</dbReference>
<dbReference type="STRING" id="29655.A0A0K9PGI9"/>
<sequence length="170" mass="19448">MMKLVKLDELPEGCISHIISLTTPKDACVCAAISTAFHSAADSDSTWNEFLPSDYQGVLSKAVNPVHFSSKKDLFFQLCCPLLVDEGKSSFMLEKSTGYKCFMLSVEKLNIVWGDKPQYWSWYPLPQSRFFFTSCNLNTTSFSICSDTFDKICKYKYRGDLTYVYEQHFL</sequence>
<keyword evidence="3" id="KW-1185">Reference proteome</keyword>
<dbReference type="Pfam" id="PF14299">
    <property type="entry name" value="PP2"/>
    <property type="match status" value="1"/>
</dbReference>
<name>A0A0K9PGI9_ZOSMR</name>
<dbReference type="PANTHER" id="PTHR32278:SF111">
    <property type="entry name" value="F-BOX PROTEIN PP2-B12-RELATED"/>
    <property type="match status" value="1"/>
</dbReference>
<dbReference type="Proteomes" id="UP000036987">
    <property type="component" value="Unassembled WGS sequence"/>
</dbReference>
<reference evidence="3" key="1">
    <citation type="journal article" date="2016" name="Nature">
        <title>The genome of the seagrass Zostera marina reveals angiosperm adaptation to the sea.</title>
        <authorList>
            <person name="Olsen J.L."/>
            <person name="Rouze P."/>
            <person name="Verhelst B."/>
            <person name="Lin Y.-C."/>
            <person name="Bayer T."/>
            <person name="Collen J."/>
            <person name="Dattolo E."/>
            <person name="De Paoli E."/>
            <person name="Dittami S."/>
            <person name="Maumus F."/>
            <person name="Michel G."/>
            <person name="Kersting A."/>
            <person name="Lauritano C."/>
            <person name="Lohaus R."/>
            <person name="Toepel M."/>
            <person name="Tonon T."/>
            <person name="Vanneste K."/>
            <person name="Amirebrahimi M."/>
            <person name="Brakel J."/>
            <person name="Bostroem C."/>
            <person name="Chovatia M."/>
            <person name="Grimwood J."/>
            <person name="Jenkins J.W."/>
            <person name="Jueterbock A."/>
            <person name="Mraz A."/>
            <person name="Stam W.T."/>
            <person name="Tice H."/>
            <person name="Bornberg-Bauer E."/>
            <person name="Green P.J."/>
            <person name="Pearson G.A."/>
            <person name="Procaccini G."/>
            <person name="Duarte C.M."/>
            <person name="Schmutz J."/>
            <person name="Reusch T.B.H."/>
            <person name="Van de Peer Y."/>
        </authorList>
    </citation>
    <scope>NUCLEOTIDE SEQUENCE [LARGE SCALE GENOMIC DNA]</scope>
    <source>
        <strain evidence="3">cv. Finnish</strain>
    </source>
</reference>
<feature type="domain" description="F-box" evidence="1">
    <location>
        <begin position="7"/>
        <end position="47"/>
    </location>
</feature>
<dbReference type="OMA" id="SCMISAR"/>
<dbReference type="OrthoDB" id="1927826at2759"/>
<dbReference type="CDD" id="cd22162">
    <property type="entry name" value="F-box_AtSKIP3-like"/>
    <property type="match status" value="1"/>
</dbReference>
<dbReference type="SUPFAM" id="SSF81383">
    <property type="entry name" value="F-box domain"/>
    <property type="match status" value="1"/>
</dbReference>
<dbReference type="EMBL" id="LFYR01000864">
    <property type="protein sequence ID" value="KMZ68076.1"/>
    <property type="molecule type" value="Genomic_DNA"/>
</dbReference>
<dbReference type="Gene3D" id="1.20.1280.50">
    <property type="match status" value="1"/>
</dbReference>